<dbReference type="PANTHER" id="PTHR43037">
    <property type="entry name" value="UNNAMED PRODUCT-RELATED"/>
    <property type="match status" value="1"/>
</dbReference>
<dbReference type="Proteomes" id="UP001141259">
    <property type="component" value="Unassembled WGS sequence"/>
</dbReference>
<comment type="caution">
    <text evidence="3">The sequence shown here is derived from an EMBL/GenBank/DDBJ whole genome shotgun (WGS) entry which is preliminary data.</text>
</comment>
<dbReference type="AlphaFoldDB" id="A0A9X2VU55"/>
<dbReference type="GO" id="GO:0016787">
    <property type="term" value="F:hydrolase activity"/>
    <property type="evidence" value="ECO:0007669"/>
    <property type="project" value="UniProtKB-KW"/>
</dbReference>
<evidence type="ECO:0000256" key="1">
    <source>
        <dbReference type="ARBA" id="ARBA00022729"/>
    </source>
</evidence>
<dbReference type="Gene3D" id="3.40.50.1820">
    <property type="entry name" value="alpha/beta hydrolase"/>
    <property type="match status" value="1"/>
</dbReference>
<dbReference type="PANTHER" id="PTHR43037:SF1">
    <property type="entry name" value="BLL1128 PROTEIN"/>
    <property type="match status" value="1"/>
</dbReference>
<accession>A0A9X2VU55</accession>
<dbReference type="InterPro" id="IPR050955">
    <property type="entry name" value="Plant_Biomass_Hydrol_Est"/>
</dbReference>
<organism evidence="3 4">
    <name type="scientific">Umezawaea endophytica</name>
    <dbReference type="NCBI Taxonomy" id="1654476"/>
    <lineage>
        <taxon>Bacteria</taxon>
        <taxon>Bacillati</taxon>
        <taxon>Actinomycetota</taxon>
        <taxon>Actinomycetes</taxon>
        <taxon>Pseudonocardiales</taxon>
        <taxon>Pseudonocardiaceae</taxon>
        <taxon>Umezawaea</taxon>
    </lineage>
</organism>
<dbReference type="GO" id="GO:0005576">
    <property type="term" value="C:extracellular region"/>
    <property type="evidence" value="ECO:0007669"/>
    <property type="project" value="InterPro"/>
</dbReference>
<dbReference type="InterPro" id="IPR029058">
    <property type="entry name" value="AB_hydrolase_fold"/>
</dbReference>
<evidence type="ECO:0000313" key="3">
    <source>
        <dbReference type="EMBL" id="MCS7482868.1"/>
    </source>
</evidence>
<evidence type="ECO:0000256" key="2">
    <source>
        <dbReference type="ARBA" id="ARBA00022801"/>
    </source>
</evidence>
<dbReference type="EMBL" id="JANYMP010000027">
    <property type="protein sequence ID" value="MCS7482868.1"/>
    <property type="molecule type" value="Genomic_DNA"/>
</dbReference>
<reference evidence="3" key="1">
    <citation type="submission" date="2022-08" db="EMBL/GenBank/DDBJ databases">
        <authorList>
            <person name="Tistechok S."/>
            <person name="Samborskyy M."/>
            <person name="Roman I."/>
        </authorList>
    </citation>
    <scope>NUCLEOTIDE SEQUENCE</scope>
    <source>
        <strain evidence="3">DSM 103496</strain>
    </source>
</reference>
<dbReference type="RefSeq" id="WP_259628333.1">
    <property type="nucleotide sequence ID" value="NZ_JANYMP010000027.1"/>
</dbReference>
<name>A0A9X2VU55_9PSEU</name>
<sequence>MQPEISSPRRRRAVLAVAVVLATLATTALGLYGYLMWTPAPTGAALSGQVVGSTLTVGGRDRTYTAYVPPRLASGAPLLVVLHGSFENGAAVRRNTGYGFDDLADRYGFAVAYPDGYQEGWNDCRRVAATPARRENVDDVGFVRALTADMHRRYGVDDTKFYAAGYSNGGQMVFRLAAEMPDRLAGIAAIAANLPVTADNSCPPMTGAVPVLIMAGTDDPISPFAGGEVTIFGFSSRGRVMSADDTTKMFVRLNGTTDAPVTRTLAHREPATDTTVRETVYSESDKAPVVQYTISGGGHVIPTAHHRYPRLLGRTSHDVDAPAAISDFFAFARKQP</sequence>
<keyword evidence="4" id="KW-1185">Reference proteome</keyword>
<dbReference type="InterPro" id="IPR010126">
    <property type="entry name" value="Esterase_phb"/>
</dbReference>
<proteinExistence type="predicted"/>
<gene>
    <name evidence="3" type="ORF">NZH93_38985</name>
</gene>
<protein>
    <recommendedName>
        <fullName evidence="5">Polyhydroxybutyrate depolymerase</fullName>
    </recommendedName>
</protein>
<dbReference type="SUPFAM" id="SSF53474">
    <property type="entry name" value="alpha/beta-Hydrolases"/>
    <property type="match status" value="1"/>
</dbReference>
<keyword evidence="1" id="KW-0732">Signal</keyword>
<evidence type="ECO:0000313" key="4">
    <source>
        <dbReference type="Proteomes" id="UP001141259"/>
    </source>
</evidence>
<evidence type="ECO:0008006" key="5">
    <source>
        <dbReference type="Google" id="ProtNLM"/>
    </source>
</evidence>
<keyword evidence="2" id="KW-0378">Hydrolase</keyword>
<dbReference type="Pfam" id="PF10503">
    <property type="entry name" value="Esterase_PHB"/>
    <property type="match status" value="1"/>
</dbReference>